<reference evidence="1" key="1">
    <citation type="submission" date="2023-08" db="EMBL/GenBank/DDBJ databases">
        <authorList>
            <person name="Chen Y."/>
            <person name="Shah S."/>
            <person name="Dougan E. K."/>
            <person name="Thang M."/>
            <person name="Chan C."/>
        </authorList>
    </citation>
    <scope>NUCLEOTIDE SEQUENCE</scope>
</reference>
<proteinExistence type="predicted"/>
<dbReference type="AlphaFoldDB" id="A0AA36IA17"/>
<evidence type="ECO:0000313" key="2">
    <source>
        <dbReference type="Proteomes" id="UP001178507"/>
    </source>
</evidence>
<name>A0AA36IA17_9DINO</name>
<dbReference type="Proteomes" id="UP001178507">
    <property type="component" value="Unassembled WGS sequence"/>
</dbReference>
<protein>
    <submittedName>
        <fullName evidence="1">Uncharacterized protein</fullName>
    </submittedName>
</protein>
<dbReference type="EMBL" id="CAUJNA010001046">
    <property type="protein sequence ID" value="CAJ1383750.1"/>
    <property type="molecule type" value="Genomic_DNA"/>
</dbReference>
<comment type="caution">
    <text evidence="1">The sequence shown here is derived from an EMBL/GenBank/DDBJ whole genome shotgun (WGS) entry which is preliminary data.</text>
</comment>
<evidence type="ECO:0000313" key="1">
    <source>
        <dbReference type="EMBL" id="CAJ1383750.1"/>
    </source>
</evidence>
<keyword evidence="2" id="KW-1185">Reference proteome</keyword>
<sequence length="152" mass="16323">MAHHKDRFKLPEQYADIEEPDFLVVDLLRLPDALDIVALRRTVERHAFEEIAAAAKGAAHVVAAAARQAAFARAEQGDAVDAWDAAWARASAPLLKQWREEAIAGKLKVDYSEAAAATSPAGIAQRQRDMQIKAALAAAQSAADEQRGGSPT</sequence>
<organism evidence="1 2">
    <name type="scientific">Effrenium voratum</name>
    <dbReference type="NCBI Taxonomy" id="2562239"/>
    <lineage>
        <taxon>Eukaryota</taxon>
        <taxon>Sar</taxon>
        <taxon>Alveolata</taxon>
        <taxon>Dinophyceae</taxon>
        <taxon>Suessiales</taxon>
        <taxon>Symbiodiniaceae</taxon>
        <taxon>Effrenium</taxon>
    </lineage>
</organism>
<gene>
    <name evidence="1" type="ORF">EVOR1521_LOCUS10779</name>
</gene>
<accession>A0AA36IA17</accession>